<dbReference type="InterPro" id="IPR036249">
    <property type="entry name" value="Thioredoxin-like_sf"/>
</dbReference>
<dbReference type="Proteomes" id="UP001163823">
    <property type="component" value="Chromosome 3"/>
</dbReference>
<dbReference type="KEGG" id="qsa:O6P43_004369"/>
<gene>
    <name evidence="2" type="ORF">O6P43_004369</name>
</gene>
<evidence type="ECO:0000259" key="1">
    <source>
        <dbReference type="Pfam" id="PF01323"/>
    </source>
</evidence>
<protein>
    <submittedName>
        <fullName evidence="2">DSBA oxidoreductase family protein</fullName>
    </submittedName>
</protein>
<dbReference type="PANTHER" id="PTHR13887">
    <property type="entry name" value="GLUTATHIONE S-TRANSFERASE KAPPA"/>
    <property type="match status" value="1"/>
</dbReference>
<sequence length="204" mass="23201">MAEYVGNTTRKKLIQIDISADTVCPWCFVGNRNLDKAIAISKDQYDFELRFHPFQLNPSAPKEGIVKKEFYRSKFGSQAEGIIARMTEIFRGHGLEFDTPDSWETHWTATGLYILRAYRVLISKIILYKNFVLDTSQRGNILVTVISSIRCRGFLLEAASKAGVEGAAEFLQDPNNGLNEVQNKIDEYSGNITRVPFYVINKKH</sequence>
<accession>A0AAD7VG21</accession>
<keyword evidence="3" id="KW-1185">Reference proteome</keyword>
<proteinExistence type="predicted"/>
<dbReference type="InterPro" id="IPR001853">
    <property type="entry name" value="DSBA-like_thioredoxin_dom"/>
</dbReference>
<dbReference type="PANTHER" id="PTHR13887:SF41">
    <property type="entry name" value="THIOREDOXIN SUPERFAMILY PROTEIN"/>
    <property type="match status" value="1"/>
</dbReference>
<dbReference type="AlphaFoldDB" id="A0AAD7VG21"/>
<dbReference type="GO" id="GO:0016491">
    <property type="term" value="F:oxidoreductase activity"/>
    <property type="evidence" value="ECO:0007669"/>
    <property type="project" value="InterPro"/>
</dbReference>
<organism evidence="2 3">
    <name type="scientific">Quillaja saponaria</name>
    <name type="common">Soap bark tree</name>
    <dbReference type="NCBI Taxonomy" id="32244"/>
    <lineage>
        <taxon>Eukaryota</taxon>
        <taxon>Viridiplantae</taxon>
        <taxon>Streptophyta</taxon>
        <taxon>Embryophyta</taxon>
        <taxon>Tracheophyta</taxon>
        <taxon>Spermatophyta</taxon>
        <taxon>Magnoliopsida</taxon>
        <taxon>eudicotyledons</taxon>
        <taxon>Gunneridae</taxon>
        <taxon>Pentapetalae</taxon>
        <taxon>rosids</taxon>
        <taxon>fabids</taxon>
        <taxon>Fabales</taxon>
        <taxon>Quillajaceae</taxon>
        <taxon>Quillaja</taxon>
    </lineage>
</organism>
<evidence type="ECO:0000313" key="3">
    <source>
        <dbReference type="Proteomes" id="UP001163823"/>
    </source>
</evidence>
<evidence type="ECO:0000313" key="2">
    <source>
        <dbReference type="EMBL" id="KAJ7974274.1"/>
    </source>
</evidence>
<dbReference type="Gene3D" id="3.40.30.10">
    <property type="entry name" value="Glutaredoxin"/>
    <property type="match status" value="1"/>
</dbReference>
<dbReference type="Pfam" id="PF01323">
    <property type="entry name" value="DSBA"/>
    <property type="match status" value="1"/>
</dbReference>
<comment type="caution">
    <text evidence="2">The sequence shown here is derived from an EMBL/GenBank/DDBJ whole genome shotgun (WGS) entry which is preliminary data.</text>
</comment>
<reference evidence="2" key="1">
    <citation type="journal article" date="2023" name="Science">
        <title>Elucidation of the pathway for biosynthesis of saponin adjuvants from the soapbark tree.</title>
        <authorList>
            <person name="Reed J."/>
            <person name="Orme A."/>
            <person name="El-Demerdash A."/>
            <person name="Owen C."/>
            <person name="Martin L.B.B."/>
            <person name="Misra R.C."/>
            <person name="Kikuchi S."/>
            <person name="Rejzek M."/>
            <person name="Martin A.C."/>
            <person name="Harkess A."/>
            <person name="Leebens-Mack J."/>
            <person name="Louveau T."/>
            <person name="Stephenson M.J."/>
            <person name="Osbourn A."/>
        </authorList>
    </citation>
    <scope>NUCLEOTIDE SEQUENCE</scope>
    <source>
        <strain evidence="2">S10</strain>
    </source>
</reference>
<dbReference type="EMBL" id="JARAOO010000003">
    <property type="protein sequence ID" value="KAJ7974274.1"/>
    <property type="molecule type" value="Genomic_DNA"/>
</dbReference>
<dbReference type="SUPFAM" id="SSF52833">
    <property type="entry name" value="Thioredoxin-like"/>
    <property type="match status" value="1"/>
</dbReference>
<name>A0AAD7VG21_QUISA</name>
<feature type="domain" description="DSBA-like thioredoxin" evidence="1">
    <location>
        <begin position="15"/>
        <end position="103"/>
    </location>
</feature>